<dbReference type="InterPro" id="IPR058673">
    <property type="entry name" value="HHO5-like_N"/>
</dbReference>
<feature type="compositionally biased region" description="Basic and acidic residues" evidence="6">
    <location>
        <begin position="497"/>
        <end position="512"/>
    </location>
</feature>
<dbReference type="Pfam" id="PF26575">
    <property type="entry name" value="HHO5_N"/>
    <property type="match status" value="1"/>
</dbReference>
<comment type="subcellular location">
    <subcellularLocation>
        <location evidence="1">Nucleus</location>
    </subcellularLocation>
</comment>
<dbReference type="Proteomes" id="UP000054558">
    <property type="component" value="Unassembled WGS sequence"/>
</dbReference>
<dbReference type="GO" id="GO:0003677">
    <property type="term" value="F:DNA binding"/>
    <property type="evidence" value="ECO:0007669"/>
    <property type="project" value="UniProtKB-KW"/>
</dbReference>
<evidence type="ECO:0000256" key="5">
    <source>
        <dbReference type="ARBA" id="ARBA00023242"/>
    </source>
</evidence>
<feature type="region of interest" description="Disordered" evidence="6">
    <location>
        <begin position="61"/>
        <end position="112"/>
    </location>
</feature>
<evidence type="ECO:0000256" key="1">
    <source>
        <dbReference type="ARBA" id="ARBA00004123"/>
    </source>
</evidence>
<keyword evidence="5" id="KW-0539">Nucleus</keyword>
<dbReference type="InterPro" id="IPR006447">
    <property type="entry name" value="Myb_dom_plants"/>
</dbReference>
<dbReference type="SMR" id="A0A1Y1IFY7"/>
<dbReference type="EMBL" id="DF237318">
    <property type="protein sequence ID" value="GAQ87676.1"/>
    <property type="molecule type" value="Genomic_DNA"/>
</dbReference>
<feature type="compositionally biased region" description="Low complexity" evidence="6">
    <location>
        <begin position="1"/>
        <end position="14"/>
    </location>
</feature>
<dbReference type="OMA" id="GQTQRKQ"/>
<feature type="region of interest" description="Disordered" evidence="6">
    <location>
        <begin position="420"/>
        <end position="445"/>
    </location>
</feature>
<proteinExistence type="predicted"/>
<dbReference type="FunFam" id="1.10.10.60:FF:000002">
    <property type="entry name" value="Myb family transcription factor"/>
    <property type="match status" value="1"/>
</dbReference>
<evidence type="ECO:0000256" key="4">
    <source>
        <dbReference type="ARBA" id="ARBA00023163"/>
    </source>
</evidence>
<keyword evidence="3" id="KW-0238">DNA-binding</keyword>
<dbReference type="PANTHER" id="PTHR31003:SF19">
    <property type="entry name" value="MYB FAMILY TRANSCRIPTION FACTOR EFM"/>
    <property type="match status" value="1"/>
</dbReference>
<dbReference type="GO" id="GO:0005634">
    <property type="term" value="C:nucleus"/>
    <property type="evidence" value="ECO:0007669"/>
    <property type="project" value="UniProtKB-SubCell"/>
</dbReference>
<dbReference type="InterPro" id="IPR017930">
    <property type="entry name" value="Myb_dom"/>
</dbReference>
<feature type="domain" description="HTH myb-type" evidence="7">
    <location>
        <begin position="262"/>
        <end position="322"/>
    </location>
</feature>
<feature type="region of interest" description="Disordered" evidence="6">
    <location>
        <begin position="207"/>
        <end position="268"/>
    </location>
</feature>
<evidence type="ECO:0000313" key="9">
    <source>
        <dbReference type="Proteomes" id="UP000054558"/>
    </source>
</evidence>
<feature type="region of interest" description="Disordered" evidence="6">
    <location>
        <begin position="1"/>
        <end position="28"/>
    </location>
</feature>
<dbReference type="AlphaFoldDB" id="A0A1Y1IFY7"/>
<dbReference type="InterPro" id="IPR001005">
    <property type="entry name" value="SANT/Myb"/>
</dbReference>
<dbReference type="SUPFAM" id="SSF46689">
    <property type="entry name" value="Homeodomain-like"/>
    <property type="match status" value="1"/>
</dbReference>
<dbReference type="PROSITE" id="PS51294">
    <property type="entry name" value="HTH_MYB"/>
    <property type="match status" value="1"/>
</dbReference>
<keyword evidence="4" id="KW-0804">Transcription</keyword>
<dbReference type="PANTHER" id="PTHR31003">
    <property type="entry name" value="MYB FAMILY TRANSCRIPTION FACTOR"/>
    <property type="match status" value="1"/>
</dbReference>
<dbReference type="Pfam" id="PF00249">
    <property type="entry name" value="Myb_DNA-binding"/>
    <property type="match status" value="1"/>
</dbReference>
<keyword evidence="2" id="KW-0805">Transcription regulation</keyword>
<name>A0A1Y1IFY7_KLENI</name>
<dbReference type="InterPro" id="IPR009057">
    <property type="entry name" value="Homeodomain-like_sf"/>
</dbReference>
<feature type="region of interest" description="Disordered" evidence="6">
    <location>
        <begin position="127"/>
        <end position="172"/>
    </location>
</feature>
<evidence type="ECO:0000256" key="6">
    <source>
        <dbReference type="SAM" id="MobiDB-lite"/>
    </source>
</evidence>
<feature type="compositionally biased region" description="Basic and acidic residues" evidence="6">
    <location>
        <begin position="147"/>
        <end position="164"/>
    </location>
</feature>
<feature type="compositionally biased region" description="Basic and acidic residues" evidence="6">
    <location>
        <begin position="215"/>
        <end position="230"/>
    </location>
</feature>
<dbReference type="InterPro" id="IPR044787">
    <property type="entry name" value="HHO5-like"/>
</dbReference>
<evidence type="ECO:0000256" key="3">
    <source>
        <dbReference type="ARBA" id="ARBA00023125"/>
    </source>
</evidence>
<evidence type="ECO:0000313" key="8">
    <source>
        <dbReference type="EMBL" id="GAQ87676.1"/>
    </source>
</evidence>
<reference evidence="8 9" key="1">
    <citation type="journal article" date="2014" name="Nat. Commun.">
        <title>Klebsormidium flaccidum genome reveals primary factors for plant terrestrial adaptation.</title>
        <authorList>
            <person name="Hori K."/>
            <person name="Maruyama F."/>
            <person name="Fujisawa T."/>
            <person name="Togashi T."/>
            <person name="Yamamoto N."/>
            <person name="Seo M."/>
            <person name="Sato S."/>
            <person name="Yamada T."/>
            <person name="Mori H."/>
            <person name="Tajima N."/>
            <person name="Moriyama T."/>
            <person name="Ikeuchi M."/>
            <person name="Watanabe M."/>
            <person name="Wada H."/>
            <person name="Kobayashi K."/>
            <person name="Saito M."/>
            <person name="Masuda T."/>
            <person name="Sasaki-Sekimoto Y."/>
            <person name="Mashiguchi K."/>
            <person name="Awai K."/>
            <person name="Shimojima M."/>
            <person name="Masuda S."/>
            <person name="Iwai M."/>
            <person name="Nobusawa T."/>
            <person name="Narise T."/>
            <person name="Kondo S."/>
            <person name="Saito H."/>
            <person name="Sato R."/>
            <person name="Murakawa M."/>
            <person name="Ihara Y."/>
            <person name="Oshima-Yamada Y."/>
            <person name="Ohtaka K."/>
            <person name="Satoh M."/>
            <person name="Sonobe K."/>
            <person name="Ishii M."/>
            <person name="Ohtani R."/>
            <person name="Kanamori-Sato M."/>
            <person name="Honoki R."/>
            <person name="Miyazaki D."/>
            <person name="Mochizuki H."/>
            <person name="Umetsu J."/>
            <person name="Higashi K."/>
            <person name="Shibata D."/>
            <person name="Kamiya Y."/>
            <person name="Sato N."/>
            <person name="Nakamura Y."/>
            <person name="Tabata S."/>
            <person name="Ida S."/>
            <person name="Kurokawa K."/>
            <person name="Ohta H."/>
        </authorList>
    </citation>
    <scope>NUCLEOTIDE SEQUENCE [LARGE SCALE GENOMIC DNA]</scope>
    <source>
        <strain evidence="8 9">NIES-2285</strain>
    </source>
</reference>
<accession>A0A1Y1IFY7</accession>
<feature type="compositionally biased region" description="Gly residues" evidence="6">
    <location>
        <begin position="434"/>
        <end position="444"/>
    </location>
</feature>
<feature type="region of interest" description="Disordered" evidence="6">
    <location>
        <begin position="373"/>
        <end position="396"/>
    </location>
</feature>
<protein>
    <submittedName>
        <fullName evidence="8">Transcription factor</fullName>
    </submittedName>
</protein>
<feature type="region of interest" description="Disordered" evidence="6">
    <location>
        <begin position="469"/>
        <end position="544"/>
    </location>
</feature>
<gene>
    <name evidence="8" type="ORF">KFL_003690070</name>
</gene>
<dbReference type="Gene3D" id="1.10.10.60">
    <property type="entry name" value="Homeodomain-like"/>
    <property type="match status" value="1"/>
</dbReference>
<evidence type="ECO:0000259" key="7">
    <source>
        <dbReference type="PROSITE" id="PS51294"/>
    </source>
</evidence>
<organism evidence="8 9">
    <name type="scientific">Klebsormidium nitens</name>
    <name type="common">Green alga</name>
    <name type="synonym">Ulothrix nitens</name>
    <dbReference type="NCBI Taxonomy" id="105231"/>
    <lineage>
        <taxon>Eukaryota</taxon>
        <taxon>Viridiplantae</taxon>
        <taxon>Streptophyta</taxon>
        <taxon>Klebsormidiophyceae</taxon>
        <taxon>Klebsormidiales</taxon>
        <taxon>Klebsormidiaceae</taxon>
        <taxon>Klebsormidium</taxon>
    </lineage>
</organism>
<dbReference type="GO" id="GO:0003700">
    <property type="term" value="F:DNA-binding transcription factor activity"/>
    <property type="evidence" value="ECO:0007669"/>
    <property type="project" value="InterPro"/>
</dbReference>
<feature type="compositionally biased region" description="Basic and acidic residues" evidence="6">
    <location>
        <begin position="474"/>
        <end position="483"/>
    </location>
</feature>
<keyword evidence="9" id="KW-1185">Reference proteome</keyword>
<dbReference type="OrthoDB" id="1908613at2759"/>
<evidence type="ECO:0000256" key="2">
    <source>
        <dbReference type="ARBA" id="ARBA00023015"/>
    </source>
</evidence>
<dbReference type="NCBIfam" id="TIGR01557">
    <property type="entry name" value="myb_SHAQKYF"/>
    <property type="match status" value="1"/>
</dbReference>
<feature type="compositionally biased region" description="Pro residues" evidence="6">
    <location>
        <begin position="95"/>
        <end position="111"/>
    </location>
</feature>
<sequence length="544" mass="58286">MLTQTNNMQTQPPTGAMSDDADRQELQEYLRGLEEERRKVEAFKRELPLCMQLLTDAIQSTQAQLKADDEPMDSDDVSEPERPRDRSHHSHRPIPTIPPHPAHLPFPPPFRGSPAWLSEAISVRAAQQTGVEQRALEQRMEGLGPPRGERAPGRPLRDGGEERAGPQLFRTPGAFLPFSREQHSPHVARPSSPRAITYPLAVHLTPGGLAAGSGQDHDGSPASVLEERRSQTAPAGPSDTEGGHSGEGTAMATDGTGSTGAMSRKQRRCWSPELHRRFVNALNQLGGSQVATPKQIRELMKVDGLTNDEVKSHLQKYRLHTRRPSPIPTSGASPGPGQVVVLGSIWVPPEYNAAASSAAALYDAATAAASAPSQAGHAPSLDEARGIPPGAFHSLDEARGIPPGAFPFFQVASGLLAGRHRPSASSTEMDLGVSGSGEEGGQNQGGFLKAEVKEGSAFGAFRAFKPLGGNQAERNVEDTEPVHRERRAAAAPDDASESMREEVPKVKPPGRDLDEDESSEGEVVHRGFRNFLPPRPEASAQKPG</sequence>